<reference evidence="3" key="1">
    <citation type="submission" date="2022-06" db="EMBL/GenBank/DDBJ databases">
        <title>Sequencing the genomes of 1000 actinobacteria strains.</title>
        <authorList>
            <person name="Klenk H.-P."/>
        </authorList>
    </citation>
    <scope>NUCLEOTIDE SEQUENCE</scope>
    <source>
        <strain evidence="3">DSM 46694</strain>
    </source>
</reference>
<dbReference type="Proteomes" id="UP001139648">
    <property type="component" value="Unassembled WGS sequence"/>
</dbReference>
<dbReference type="RefSeq" id="WP_253748286.1">
    <property type="nucleotide sequence ID" value="NZ_BAABKA010000108.1"/>
</dbReference>
<proteinExistence type="inferred from homology"/>
<dbReference type="Pfam" id="PF00975">
    <property type="entry name" value="Thioesterase"/>
    <property type="match status" value="1"/>
</dbReference>
<dbReference type="EMBL" id="JAMZEB010000002">
    <property type="protein sequence ID" value="MCP2360402.1"/>
    <property type="molecule type" value="Genomic_DNA"/>
</dbReference>
<name>A0A9X2GMB6_9ACTN</name>
<gene>
    <name evidence="3" type="ORF">HD597_007422</name>
</gene>
<comment type="similarity">
    <text evidence="1">Belongs to the thioesterase family.</text>
</comment>
<organism evidence="3 4">
    <name type="scientific">Nonomuraea thailandensis</name>
    <dbReference type="NCBI Taxonomy" id="1188745"/>
    <lineage>
        <taxon>Bacteria</taxon>
        <taxon>Bacillati</taxon>
        <taxon>Actinomycetota</taxon>
        <taxon>Actinomycetes</taxon>
        <taxon>Streptosporangiales</taxon>
        <taxon>Streptosporangiaceae</taxon>
        <taxon>Nonomuraea</taxon>
    </lineage>
</organism>
<evidence type="ECO:0000256" key="1">
    <source>
        <dbReference type="ARBA" id="ARBA00007169"/>
    </source>
</evidence>
<feature type="domain" description="Thioesterase" evidence="2">
    <location>
        <begin position="16"/>
        <end position="230"/>
    </location>
</feature>
<dbReference type="SUPFAM" id="SSF53474">
    <property type="entry name" value="alpha/beta-Hydrolases"/>
    <property type="match status" value="1"/>
</dbReference>
<sequence length="234" mass="25659">MTWFHTLDPRPHAATRLFCFPHAGGAAAAYRDWHRAVPPSVEVRAVQYPGRADRVREAPVEDAHTMADLVAEAMRPLLDRPAVLFGHSMGSLIAYETALRVRPAHLIVSGRRAANLPRPGTVHLGTEEDLTAELRRLGGTQPELLDDADIRAYVLPIVRADYRLAETYRSRPAEPLDCPITAIIGDSDPEVDSSNARGWGGLTRAGFKLHVLPGGHFYLAERRSEVIGLILGAL</sequence>
<keyword evidence="4" id="KW-1185">Reference proteome</keyword>
<dbReference type="PANTHER" id="PTHR11487">
    <property type="entry name" value="THIOESTERASE"/>
    <property type="match status" value="1"/>
</dbReference>
<dbReference type="InterPro" id="IPR001031">
    <property type="entry name" value="Thioesterase"/>
</dbReference>
<evidence type="ECO:0000259" key="2">
    <source>
        <dbReference type="Pfam" id="PF00975"/>
    </source>
</evidence>
<dbReference type="Gene3D" id="3.40.50.1820">
    <property type="entry name" value="alpha/beta hydrolase"/>
    <property type="match status" value="1"/>
</dbReference>
<dbReference type="PANTHER" id="PTHR11487:SF0">
    <property type="entry name" value="S-ACYL FATTY ACID SYNTHASE THIOESTERASE, MEDIUM CHAIN"/>
    <property type="match status" value="1"/>
</dbReference>
<comment type="caution">
    <text evidence="3">The sequence shown here is derived from an EMBL/GenBank/DDBJ whole genome shotgun (WGS) entry which is preliminary data.</text>
</comment>
<dbReference type="GO" id="GO:0008610">
    <property type="term" value="P:lipid biosynthetic process"/>
    <property type="evidence" value="ECO:0007669"/>
    <property type="project" value="TreeGrafter"/>
</dbReference>
<evidence type="ECO:0000313" key="3">
    <source>
        <dbReference type="EMBL" id="MCP2360402.1"/>
    </source>
</evidence>
<accession>A0A9X2GMB6</accession>
<dbReference type="InterPro" id="IPR012223">
    <property type="entry name" value="TEII"/>
</dbReference>
<protein>
    <submittedName>
        <fullName evidence="3">Surfactin synthase thioesterase subunit</fullName>
    </submittedName>
</protein>
<evidence type="ECO:0000313" key="4">
    <source>
        <dbReference type="Proteomes" id="UP001139648"/>
    </source>
</evidence>
<dbReference type="InterPro" id="IPR029058">
    <property type="entry name" value="AB_hydrolase_fold"/>
</dbReference>
<dbReference type="AlphaFoldDB" id="A0A9X2GMB6"/>